<evidence type="ECO:0000313" key="2">
    <source>
        <dbReference type="Proteomes" id="UP000194136"/>
    </source>
</evidence>
<proteinExistence type="predicted"/>
<protein>
    <submittedName>
        <fullName evidence="1">Uncharacterized protein</fullName>
    </submittedName>
</protein>
<gene>
    <name evidence="1" type="ORF">K08M4_09940</name>
</gene>
<organism evidence="1 2">
    <name type="scientific">Vibrio syngnathi</name>
    <dbReference type="NCBI Taxonomy" id="3034029"/>
    <lineage>
        <taxon>Bacteria</taxon>
        <taxon>Pseudomonadati</taxon>
        <taxon>Pseudomonadota</taxon>
        <taxon>Gammaproteobacteria</taxon>
        <taxon>Vibrionales</taxon>
        <taxon>Vibrionaceae</taxon>
        <taxon>Vibrio</taxon>
    </lineage>
</organism>
<dbReference type="Proteomes" id="UP000194136">
    <property type="component" value="Chromosome 1"/>
</dbReference>
<reference evidence="1 2" key="1">
    <citation type="submission" date="2016-10" db="EMBL/GenBank/DDBJ databases">
        <title>The High Quality Genome of Vibrio splendidus K08M4.</title>
        <authorList>
            <person name="Wendling C."/>
            <person name="Chibani C.M."/>
            <person name="Hertel R."/>
            <person name="Sproer C."/>
            <person name="Bunk B."/>
            <person name="Overmann J."/>
            <person name="Roth O."/>
            <person name="Liesegang H."/>
        </authorList>
    </citation>
    <scope>NUCLEOTIDE SEQUENCE [LARGE SCALE GENOMIC DNA]</scope>
    <source>
        <strain evidence="1 2">K08M4</strain>
    </source>
</reference>
<dbReference type="KEGG" id="vsy:K08M4_09940"/>
<name>A0AA34TNH8_9VIBR</name>
<keyword evidence="2" id="KW-1185">Reference proteome</keyword>
<accession>A0AA34TNH8</accession>
<dbReference type="EMBL" id="CP017916">
    <property type="protein sequence ID" value="ARP37753.1"/>
    <property type="molecule type" value="Genomic_DNA"/>
</dbReference>
<evidence type="ECO:0000313" key="1">
    <source>
        <dbReference type="EMBL" id="ARP37753.1"/>
    </source>
</evidence>
<dbReference type="AlphaFoldDB" id="A0AA34TNH8"/>
<sequence>MNALRLADPTSTITMVNQMTDLETIQPHCTF</sequence>